<evidence type="ECO:0000313" key="2">
    <source>
        <dbReference type="Proteomes" id="UP000245638"/>
    </source>
</evidence>
<accession>A0A2T9XC13</accession>
<organism evidence="1 2">
    <name type="scientific">Acidianus hospitalis</name>
    <dbReference type="NCBI Taxonomy" id="563177"/>
    <lineage>
        <taxon>Archaea</taxon>
        <taxon>Thermoproteota</taxon>
        <taxon>Thermoprotei</taxon>
        <taxon>Sulfolobales</taxon>
        <taxon>Sulfolobaceae</taxon>
        <taxon>Acidianus</taxon>
    </lineage>
</organism>
<dbReference type="AlphaFoldDB" id="A0A2T9XC13"/>
<evidence type="ECO:0000313" key="1">
    <source>
        <dbReference type="EMBL" id="PVU77603.1"/>
    </source>
</evidence>
<dbReference type="EMBL" id="QEFD01000019">
    <property type="protein sequence ID" value="PVU77603.1"/>
    <property type="molecule type" value="Genomic_DNA"/>
</dbReference>
<comment type="caution">
    <text evidence="1">The sequence shown here is derived from an EMBL/GenBank/DDBJ whole genome shotgun (WGS) entry which is preliminary data.</text>
</comment>
<sequence length="384" mass="44743">MVTYLVEKEIGSKEEPKVRIIRRTDDRLSYTFDSSRISRLYIPYTMKERMDEIIETVNKSPFTKLSRISSEELDKVLLILRRYPNLFNSIDFFSADDIVLSEFDEEGRINGRKRKFKIKDKIYEIIGNKSIIVKEKYYEIAKKINALKVEITFNSYDRGFKISSLGNLLMVKSKKGYKEYLFDNFSVIIERMLKKEDIETVKKYKGKIFHFTKDYGTTLIDGIALKKFYIDGKESGIEELRKIAGEFSAEISKHSFSWFKGHEITTSQVQIPHTQFDYSVDDLNLLKDVSNLDKGYFVYGNLNIYSYDYGFTIKLKDGKPTFFKLNESVKSIDAKNFDIVASELPPSGRGKVLIYTTLGFKKENNLNPIKFISKDGIRMKKISH</sequence>
<proteinExistence type="predicted"/>
<gene>
    <name evidence="1" type="ORF">DDW13_00490</name>
</gene>
<dbReference type="Proteomes" id="UP000245638">
    <property type="component" value="Unassembled WGS sequence"/>
</dbReference>
<name>A0A2T9XC13_9CREN</name>
<reference evidence="1 2" key="1">
    <citation type="journal article" date="2015" name="Appl. Environ. Microbiol.">
        <title>Nanoarchaeota, Their Sulfolobales Host, and Nanoarchaeota Virus Distribution across Yellowstone National Park Hot Springs.</title>
        <authorList>
            <person name="Munson-McGee J.H."/>
            <person name="Field E.K."/>
            <person name="Bateson M."/>
            <person name="Rooney C."/>
            <person name="Stepanauskas R."/>
            <person name="Young M.J."/>
        </authorList>
    </citation>
    <scope>NUCLEOTIDE SEQUENCE [LARGE SCALE GENOMIC DNA]</scope>
    <source>
        <strain evidence="1">SCGC AC-742_N10</strain>
    </source>
</reference>
<protein>
    <submittedName>
        <fullName evidence="1">Uncharacterized protein</fullName>
    </submittedName>
</protein>